<name>A0ACC3SFF8_9PEZI</name>
<reference evidence="1" key="1">
    <citation type="submission" date="2024-02" db="EMBL/GenBank/DDBJ databases">
        <title>Metagenome Assembled Genome of Zalaria obscura JY119.</title>
        <authorList>
            <person name="Vighnesh L."/>
            <person name="Jagadeeshwari U."/>
            <person name="Venkata Ramana C."/>
            <person name="Sasikala C."/>
        </authorList>
    </citation>
    <scope>NUCLEOTIDE SEQUENCE</scope>
    <source>
        <strain evidence="1">JY119</strain>
    </source>
</reference>
<dbReference type="EMBL" id="JAMKPW020000013">
    <property type="protein sequence ID" value="KAK8211589.1"/>
    <property type="molecule type" value="Genomic_DNA"/>
</dbReference>
<proteinExistence type="predicted"/>
<evidence type="ECO:0000313" key="1">
    <source>
        <dbReference type="EMBL" id="KAK8211589.1"/>
    </source>
</evidence>
<dbReference type="Proteomes" id="UP001320706">
    <property type="component" value="Unassembled WGS sequence"/>
</dbReference>
<accession>A0ACC3SFF8</accession>
<gene>
    <name evidence="1" type="ORF">M8818_003244</name>
</gene>
<protein>
    <submittedName>
        <fullName evidence="1">Uncharacterized protein</fullName>
    </submittedName>
</protein>
<sequence length="593" mass="65773">MATIPLGLYLWRRIHEAGVHTIFGVPGDFNLQLLDQIYNVQGLKWVGNANELNAAYAADGYARVKNAPGCLVTTHGVGEMSAVNGIAGAMTEQVKVIHVVGQTTRGMQDRNLMIHHSVGFKPDHQVYNKATKAFRCTEAELYDVAKAPAEIDRVIRECIIQSKPVYIFIPLDLVDEEVPESLLDQPLDLDLPTDAFREKSIADAVPAIQEQLYASKNPAIFVDCLVQRHNAVSELKGLVEKLRFPVYTSNMGKGIIDETEPYYVGVYNGTVSAPGLTEAFRDHDLVLVIGSLPSDTNSGGFTRQIPPEKMIELFPDKVTVAKGTKTFTGCHMKNLLRKLTQSITPDKLPSITIPQLPQPPFEDDHEAKTITQSWIWHRIAAFLREWDVVYGETGTAAFGLPDATFPPNTTWITQTYFGSIGYATPSALGAELALTDLVAENKRPRGRTVLVTGDGSLQLTLQEIGTMIHYGLKPVVFVINNAGYTIERVIHGAKQPYNDIVPYNFAHMLALFGMGEAEAEENFHRVTTKAEFEDVARKESVRNPKKVQVVEVVMEPLDAPWRLVGQVATRGEESVRKMKEAGFKIREPMPRRP</sequence>
<comment type="caution">
    <text evidence="1">The sequence shown here is derived from an EMBL/GenBank/DDBJ whole genome shotgun (WGS) entry which is preliminary data.</text>
</comment>
<evidence type="ECO:0000313" key="2">
    <source>
        <dbReference type="Proteomes" id="UP001320706"/>
    </source>
</evidence>
<organism evidence="1 2">
    <name type="scientific">Zalaria obscura</name>
    <dbReference type="NCBI Taxonomy" id="2024903"/>
    <lineage>
        <taxon>Eukaryota</taxon>
        <taxon>Fungi</taxon>
        <taxon>Dikarya</taxon>
        <taxon>Ascomycota</taxon>
        <taxon>Pezizomycotina</taxon>
        <taxon>Dothideomycetes</taxon>
        <taxon>Dothideomycetidae</taxon>
        <taxon>Dothideales</taxon>
        <taxon>Zalariaceae</taxon>
        <taxon>Zalaria</taxon>
    </lineage>
</organism>
<keyword evidence="2" id="KW-1185">Reference proteome</keyword>